<comment type="caution">
    <text evidence="5">The sequence shown here is derived from an EMBL/GenBank/DDBJ whole genome shotgun (WGS) entry which is preliminary data.</text>
</comment>
<evidence type="ECO:0000256" key="3">
    <source>
        <dbReference type="ARBA" id="ARBA00022729"/>
    </source>
</evidence>
<evidence type="ECO:0000256" key="2">
    <source>
        <dbReference type="ARBA" id="ARBA00022448"/>
    </source>
</evidence>
<evidence type="ECO:0000256" key="1">
    <source>
        <dbReference type="ARBA" id="ARBA00008520"/>
    </source>
</evidence>
<name>A0ABV9EDT9_9ACTN</name>
<dbReference type="Pfam" id="PF01547">
    <property type="entry name" value="SBP_bac_1"/>
    <property type="match status" value="1"/>
</dbReference>
<dbReference type="RefSeq" id="WP_262842467.1">
    <property type="nucleotide sequence ID" value="NZ_JANZYP010000011.1"/>
</dbReference>
<accession>A0ABV9EDT9</accession>
<proteinExistence type="inferred from homology"/>
<reference evidence="6" key="1">
    <citation type="journal article" date="2019" name="Int. J. Syst. Evol. Microbiol.">
        <title>The Global Catalogue of Microorganisms (GCM) 10K type strain sequencing project: providing services to taxonomists for standard genome sequencing and annotation.</title>
        <authorList>
            <consortium name="The Broad Institute Genomics Platform"/>
            <consortium name="The Broad Institute Genome Sequencing Center for Infectious Disease"/>
            <person name="Wu L."/>
            <person name="Ma J."/>
        </authorList>
    </citation>
    <scope>NUCLEOTIDE SEQUENCE [LARGE SCALE GENOMIC DNA]</scope>
    <source>
        <strain evidence="6">CCUG 49560</strain>
    </source>
</reference>
<dbReference type="PANTHER" id="PTHR30061:SF50">
    <property type="entry name" value="MALTOSE_MALTODEXTRIN-BINDING PERIPLASMIC PROTEIN"/>
    <property type="match status" value="1"/>
</dbReference>
<dbReference type="Proteomes" id="UP001595891">
    <property type="component" value="Unassembled WGS sequence"/>
</dbReference>
<dbReference type="SUPFAM" id="SSF53850">
    <property type="entry name" value="Periplasmic binding protein-like II"/>
    <property type="match status" value="1"/>
</dbReference>
<keyword evidence="3 4" id="KW-0732">Signal</keyword>
<dbReference type="EMBL" id="JBHSFN010000006">
    <property type="protein sequence ID" value="MFC4586747.1"/>
    <property type="molecule type" value="Genomic_DNA"/>
</dbReference>
<dbReference type="Gene3D" id="3.40.190.10">
    <property type="entry name" value="Periplasmic binding protein-like II"/>
    <property type="match status" value="2"/>
</dbReference>
<organism evidence="5 6">
    <name type="scientific">Sphaerisporangium corydalis</name>
    <dbReference type="NCBI Taxonomy" id="1441875"/>
    <lineage>
        <taxon>Bacteria</taxon>
        <taxon>Bacillati</taxon>
        <taxon>Actinomycetota</taxon>
        <taxon>Actinomycetes</taxon>
        <taxon>Streptosporangiales</taxon>
        <taxon>Streptosporangiaceae</taxon>
        <taxon>Sphaerisporangium</taxon>
    </lineage>
</organism>
<sequence>MRYRLLAATGLLALAAGLTACGSPSPSTAAPGSSAGAGAAPVELTVWVMRDSFSDAVLGRFTTAFRQSHPGITLDIQIQEWDGIGQKVTSGLASNDAPDVIEVGNTQVAEYAASGGVRDLTGKVADLGGADWLPGLAEPGKVDGHQYGVPWYAANRVVIYNKDLFAKAGITTPPKTREEWLTATATLDKGGDQGIYLAGQNWYTLAGFVWDEGGDLAVKDGATWKGALDTPQALAGMDFYKRLQALGEGPKDSDESRPPQADVFAKGDVAQLIATPGAAVAIEKANPGLAGNLGFFPIPGKTADRPGAVFTGGSDLIIPEASRNQDAAYEVVKALAGETFQRDMAKEMSYVPNRVSLAGALDGDEGTAAMAAAAAGGHATPNSPNWAAVEAKNVIKEYMTKALTGADPASEAAAASRTIATILNTTS</sequence>
<dbReference type="PROSITE" id="PS51257">
    <property type="entry name" value="PROKAR_LIPOPROTEIN"/>
    <property type="match status" value="1"/>
</dbReference>
<dbReference type="PANTHER" id="PTHR30061">
    <property type="entry name" value="MALTOSE-BINDING PERIPLASMIC PROTEIN"/>
    <property type="match status" value="1"/>
</dbReference>
<dbReference type="InterPro" id="IPR006059">
    <property type="entry name" value="SBP"/>
</dbReference>
<gene>
    <name evidence="5" type="ORF">ACFO8L_11715</name>
</gene>
<evidence type="ECO:0000313" key="6">
    <source>
        <dbReference type="Proteomes" id="UP001595891"/>
    </source>
</evidence>
<evidence type="ECO:0000256" key="4">
    <source>
        <dbReference type="SAM" id="SignalP"/>
    </source>
</evidence>
<feature type="signal peptide" evidence="4">
    <location>
        <begin position="1"/>
        <end position="29"/>
    </location>
</feature>
<comment type="similarity">
    <text evidence="1">Belongs to the bacterial solute-binding protein 1 family.</text>
</comment>
<feature type="chain" id="PRO_5046871181" evidence="4">
    <location>
        <begin position="30"/>
        <end position="427"/>
    </location>
</feature>
<evidence type="ECO:0000313" key="5">
    <source>
        <dbReference type="EMBL" id="MFC4586747.1"/>
    </source>
</evidence>
<keyword evidence="2" id="KW-0813">Transport</keyword>
<keyword evidence="6" id="KW-1185">Reference proteome</keyword>
<protein>
    <submittedName>
        <fullName evidence="5">Extracellular solute-binding protein</fullName>
    </submittedName>
</protein>